<dbReference type="SMART" id="SM00382">
    <property type="entry name" value="AAA"/>
    <property type="match status" value="1"/>
</dbReference>
<dbReference type="OrthoDB" id="9805601at2"/>
<dbReference type="PROSITE" id="PS50893">
    <property type="entry name" value="ABC_TRANSPORTER_2"/>
    <property type="match status" value="1"/>
</dbReference>
<evidence type="ECO:0000256" key="5">
    <source>
        <dbReference type="ARBA" id="ARBA00037066"/>
    </source>
</evidence>
<evidence type="ECO:0000256" key="2">
    <source>
        <dbReference type="ARBA" id="ARBA00022741"/>
    </source>
</evidence>
<evidence type="ECO:0000256" key="4">
    <source>
        <dbReference type="ARBA" id="ARBA00022967"/>
    </source>
</evidence>
<dbReference type="InterPro" id="IPR003439">
    <property type="entry name" value="ABC_transporter-like_ATP-bd"/>
</dbReference>
<organism evidence="7 8">
    <name type="scientific">Rhodobacter capsulatus</name>
    <name type="common">Rhodopseudomonas capsulata</name>
    <dbReference type="NCBI Taxonomy" id="1061"/>
    <lineage>
        <taxon>Bacteria</taxon>
        <taxon>Pseudomonadati</taxon>
        <taxon>Pseudomonadota</taxon>
        <taxon>Alphaproteobacteria</taxon>
        <taxon>Rhodobacterales</taxon>
        <taxon>Rhodobacter group</taxon>
        <taxon>Rhodobacter</taxon>
    </lineage>
</organism>
<dbReference type="SUPFAM" id="SSF52540">
    <property type="entry name" value="P-loop containing nucleoside triphosphate hydrolases"/>
    <property type="match status" value="1"/>
</dbReference>
<dbReference type="GO" id="GO:0016887">
    <property type="term" value="F:ATP hydrolysis activity"/>
    <property type="evidence" value="ECO:0007669"/>
    <property type="project" value="InterPro"/>
</dbReference>
<evidence type="ECO:0000313" key="8">
    <source>
        <dbReference type="Proteomes" id="UP000310597"/>
    </source>
</evidence>
<keyword evidence="4" id="KW-1278">Translocase</keyword>
<dbReference type="InterPro" id="IPR027417">
    <property type="entry name" value="P-loop_NTPase"/>
</dbReference>
<dbReference type="Proteomes" id="UP000310597">
    <property type="component" value="Unassembled WGS sequence"/>
</dbReference>
<keyword evidence="2" id="KW-0547">Nucleotide-binding</keyword>
<dbReference type="AlphaFoldDB" id="A0A4V5PUM3"/>
<evidence type="ECO:0000313" key="7">
    <source>
        <dbReference type="EMBL" id="TKD26222.1"/>
    </source>
</evidence>
<keyword evidence="3 7" id="KW-0067">ATP-binding</keyword>
<accession>A0A4V5PUM3</accession>
<dbReference type="Gene3D" id="3.40.50.300">
    <property type="entry name" value="P-loop containing nucleotide triphosphate hydrolases"/>
    <property type="match status" value="1"/>
</dbReference>
<feature type="domain" description="ABC transporter" evidence="6">
    <location>
        <begin position="2"/>
        <end position="238"/>
    </location>
</feature>
<evidence type="ECO:0000256" key="3">
    <source>
        <dbReference type="ARBA" id="ARBA00022840"/>
    </source>
</evidence>
<dbReference type="RefSeq" id="WP_136904801.1">
    <property type="nucleotide sequence ID" value="NZ_SWJZ01000008.1"/>
</dbReference>
<dbReference type="Pfam" id="PF00005">
    <property type="entry name" value="ABC_tran"/>
    <property type="match status" value="1"/>
</dbReference>
<dbReference type="GO" id="GO:0005524">
    <property type="term" value="F:ATP binding"/>
    <property type="evidence" value="ECO:0007669"/>
    <property type="project" value="UniProtKB-KW"/>
</dbReference>
<evidence type="ECO:0000259" key="6">
    <source>
        <dbReference type="PROSITE" id="PS50893"/>
    </source>
</evidence>
<proteinExistence type="predicted"/>
<reference evidence="7 8" key="1">
    <citation type="submission" date="2019-04" db="EMBL/GenBank/DDBJ databases">
        <title>Draft Whole-Genome sequence of the purple photosynthetic bacterium Rhodobacter capsulatus SP108 with an indigenous class A beta-lactamase.</title>
        <authorList>
            <person name="Robertson S."/>
            <person name="Meyer T.E."/>
            <person name="Kyndt J.A."/>
        </authorList>
    </citation>
    <scope>NUCLEOTIDE SEQUENCE [LARGE SCALE GENOMIC DNA]</scope>
    <source>
        <strain evidence="7 8">SP108</strain>
    </source>
</reference>
<dbReference type="CDD" id="cd03214">
    <property type="entry name" value="ABC_Iron-Siderophores_B12_Hemin"/>
    <property type="match status" value="1"/>
</dbReference>
<dbReference type="PANTHER" id="PTHR42794">
    <property type="entry name" value="HEMIN IMPORT ATP-BINDING PROTEIN HMUV"/>
    <property type="match status" value="1"/>
</dbReference>
<comment type="function">
    <text evidence="5">Part of the ABC transporter complex HmuTUV involved in hemin import. Responsible for energy coupling to the transport system.</text>
</comment>
<sequence>MLIATGITAKLGGREVLHRLDVEARPGQITAIVGPNGSGKTTLLRRLTGDLPGGGVVLLEGEPVAKLSPRDLALRRGVLPQASTLGFPFTLREVVAMGHQAGASATRPGVVEAALAEVGLAAKIDGFFQDMSGGEQARGHLARVRAQVWEPVADGRPAWLFVDEPVAALDIGHQLQVMAVLRRFADAGGGVVAVMHDLNLTAMHADAMVLMEAGRIAASGPPEGVMTAPLLSRAYRCQLCLNTAPRKGVWLLPQAASLGTAGQ</sequence>
<comment type="caution">
    <text evidence="7">The sequence shown here is derived from an EMBL/GenBank/DDBJ whole genome shotgun (WGS) entry which is preliminary data.</text>
</comment>
<dbReference type="PANTHER" id="PTHR42794:SF1">
    <property type="entry name" value="HEMIN IMPORT ATP-BINDING PROTEIN HMUV"/>
    <property type="match status" value="1"/>
</dbReference>
<keyword evidence="1" id="KW-0813">Transport</keyword>
<protein>
    <submittedName>
        <fullName evidence="7">Heme ABC transporter ATP-binding protein</fullName>
    </submittedName>
</protein>
<name>A0A4V5PUM3_RHOCA</name>
<evidence type="ECO:0000256" key="1">
    <source>
        <dbReference type="ARBA" id="ARBA00022448"/>
    </source>
</evidence>
<dbReference type="InterPro" id="IPR003593">
    <property type="entry name" value="AAA+_ATPase"/>
</dbReference>
<dbReference type="NCBIfam" id="NF010068">
    <property type="entry name" value="PRK13548.1"/>
    <property type="match status" value="1"/>
</dbReference>
<dbReference type="EMBL" id="SWJZ01000008">
    <property type="protein sequence ID" value="TKD26222.1"/>
    <property type="molecule type" value="Genomic_DNA"/>
</dbReference>
<gene>
    <name evidence="7" type="ORF">FBT96_02470</name>
</gene>